<dbReference type="InterPro" id="IPR006452">
    <property type="entry name" value="Formate_DH_accessory"/>
</dbReference>
<dbReference type="OrthoDB" id="9794151at2"/>
<protein>
    <submittedName>
        <fullName evidence="5">Formate dehydrogenase accessory protein FdhE</fullName>
    </submittedName>
</protein>
<evidence type="ECO:0000259" key="4">
    <source>
        <dbReference type="Pfam" id="PF24860"/>
    </source>
</evidence>
<dbReference type="EMBL" id="UFSO01000003">
    <property type="protein sequence ID" value="SSY79562.1"/>
    <property type="molecule type" value="Genomic_DNA"/>
</dbReference>
<dbReference type="STRING" id="1120980.GCA_000745955_01298"/>
<dbReference type="InterPro" id="IPR056797">
    <property type="entry name" value="FdhE_central"/>
</dbReference>
<dbReference type="Pfam" id="PF24859">
    <property type="entry name" value="FdhE_central"/>
    <property type="match status" value="1"/>
</dbReference>
<feature type="domain" description="FdhE central" evidence="3">
    <location>
        <begin position="179"/>
        <end position="217"/>
    </location>
</feature>
<keyword evidence="6" id="KW-1185">Reference proteome</keyword>
<dbReference type="PANTHER" id="PTHR37689">
    <property type="entry name" value="PROTEIN FDHE"/>
    <property type="match status" value="1"/>
</dbReference>
<organism evidence="5 6">
    <name type="scientific">Alysiella crassa</name>
    <dbReference type="NCBI Taxonomy" id="153491"/>
    <lineage>
        <taxon>Bacteria</taxon>
        <taxon>Pseudomonadati</taxon>
        <taxon>Pseudomonadota</taxon>
        <taxon>Betaproteobacteria</taxon>
        <taxon>Neisseriales</taxon>
        <taxon>Neisseriaceae</taxon>
        <taxon>Alysiella</taxon>
    </lineage>
</organism>
<dbReference type="InterPro" id="IPR024064">
    <property type="entry name" value="FdhE-like_sf"/>
</dbReference>
<evidence type="ECO:0000259" key="2">
    <source>
        <dbReference type="Pfam" id="PF04216"/>
    </source>
</evidence>
<dbReference type="AlphaFoldDB" id="A0A376BRC9"/>
<dbReference type="CDD" id="cd16341">
    <property type="entry name" value="FdhE"/>
    <property type="match status" value="1"/>
</dbReference>
<evidence type="ECO:0000313" key="5">
    <source>
        <dbReference type="EMBL" id="SSY79562.1"/>
    </source>
</evidence>
<dbReference type="InterPro" id="IPR056774">
    <property type="entry name" value="FdhE_N"/>
</dbReference>
<dbReference type="GO" id="GO:0051604">
    <property type="term" value="P:protein maturation"/>
    <property type="evidence" value="ECO:0007669"/>
    <property type="project" value="TreeGrafter"/>
</dbReference>
<accession>A0A376BRC9</accession>
<feature type="domain" description="FdhE C-terminal" evidence="4">
    <location>
        <begin position="219"/>
        <end position="298"/>
    </location>
</feature>
<name>A0A376BRC9_9NEIS</name>
<dbReference type="GO" id="GO:0005829">
    <property type="term" value="C:cytosol"/>
    <property type="evidence" value="ECO:0007669"/>
    <property type="project" value="TreeGrafter"/>
</dbReference>
<dbReference type="Pfam" id="PF24860">
    <property type="entry name" value="FdhE_C"/>
    <property type="match status" value="1"/>
</dbReference>
<evidence type="ECO:0000313" key="6">
    <source>
        <dbReference type="Proteomes" id="UP000254209"/>
    </source>
</evidence>
<dbReference type="Pfam" id="PF04216">
    <property type="entry name" value="FdhE_N"/>
    <property type="match status" value="1"/>
</dbReference>
<dbReference type="InterPro" id="IPR056796">
    <property type="entry name" value="FdhE_C"/>
</dbReference>
<dbReference type="SUPFAM" id="SSF144020">
    <property type="entry name" value="FdhE-like"/>
    <property type="match status" value="1"/>
</dbReference>
<proteinExistence type="predicted"/>
<evidence type="ECO:0000259" key="3">
    <source>
        <dbReference type="Pfam" id="PF24859"/>
    </source>
</evidence>
<sequence length="301" mass="32943">MNTQTPEQIQNKPFFYKPFFIAPQHTIFAERAIRFDELAAADQSSWRDYLALLAEVSRAQDVALNAILPTSALPEKSGETRLPKSDGTHIPPLFINSLQTLLAALNGKVNPVIQAALNDLAARSDDDLLEMAKRVLRDEVSENEQVFRIWLHAALQCAWTAWASQLSDDDVPSVDERSVCPCCGGDAVASVVLSGGDWEGLRYLHCGVCNSRWNALRAKCTFCNDQSAIAFQQVDGVEEGVLHGAYGESCGKCGAYRKLFLLANQQYADPIADDLASLAVDILLSSEGLQRGGRNPFLLAE</sequence>
<reference evidence="5 6" key="1">
    <citation type="submission" date="2018-06" db="EMBL/GenBank/DDBJ databases">
        <authorList>
            <consortium name="Pathogen Informatics"/>
            <person name="Doyle S."/>
        </authorList>
    </citation>
    <scope>NUCLEOTIDE SEQUENCE [LARGE SCALE GENOMIC DNA]</scope>
    <source>
        <strain evidence="5 6">NCTC10283</strain>
    </source>
</reference>
<dbReference type="PANTHER" id="PTHR37689:SF1">
    <property type="entry name" value="PROTEIN FDHE"/>
    <property type="match status" value="1"/>
</dbReference>
<dbReference type="PIRSF" id="PIRSF018296">
    <property type="entry name" value="Format_dh_formtn"/>
    <property type="match status" value="1"/>
</dbReference>
<dbReference type="RefSeq" id="WP_034292816.1">
    <property type="nucleotide sequence ID" value="NZ_CP091519.2"/>
</dbReference>
<keyword evidence="1" id="KW-0963">Cytoplasm</keyword>
<feature type="domain" description="FdhE N-terminal" evidence="2">
    <location>
        <begin position="19"/>
        <end position="171"/>
    </location>
</feature>
<dbReference type="Proteomes" id="UP000254209">
    <property type="component" value="Unassembled WGS sequence"/>
</dbReference>
<evidence type="ECO:0000256" key="1">
    <source>
        <dbReference type="ARBA" id="ARBA00022490"/>
    </source>
</evidence>
<dbReference type="Gene3D" id="3.90.1670.10">
    <property type="entry name" value="FdhE-like domain"/>
    <property type="match status" value="1"/>
</dbReference>
<gene>
    <name evidence="5" type="primary">fdhE</name>
    <name evidence="5" type="ORF">NCTC10283_01416</name>
</gene>
<dbReference type="GO" id="GO:0008199">
    <property type="term" value="F:ferric iron binding"/>
    <property type="evidence" value="ECO:0007669"/>
    <property type="project" value="TreeGrafter"/>
</dbReference>